<evidence type="ECO:0000256" key="1">
    <source>
        <dbReference type="SAM" id="MobiDB-lite"/>
    </source>
</evidence>
<feature type="compositionally biased region" description="Low complexity" evidence="1">
    <location>
        <begin position="11"/>
        <end position="30"/>
    </location>
</feature>
<evidence type="ECO:0000313" key="2">
    <source>
        <dbReference type="EMBL" id="CFE41874.1"/>
    </source>
</evidence>
<name>A0A654TBV9_MYCTX</name>
<accession>A0A654TBV9</accession>
<dbReference type="AlphaFoldDB" id="A0A654TBV9"/>
<gene>
    <name evidence="2" type="ORF">ERS007681_03053</name>
    <name evidence="3" type="ORF">ERS007741_04200</name>
</gene>
<organism evidence="2 4">
    <name type="scientific">Mycobacterium tuberculosis</name>
    <dbReference type="NCBI Taxonomy" id="1773"/>
    <lineage>
        <taxon>Bacteria</taxon>
        <taxon>Bacillati</taxon>
        <taxon>Actinomycetota</taxon>
        <taxon>Actinomycetes</taxon>
        <taxon>Mycobacteriales</taxon>
        <taxon>Mycobacteriaceae</taxon>
        <taxon>Mycobacterium</taxon>
        <taxon>Mycobacterium tuberculosis complex</taxon>
    </lineage>
</organism>
<feature type="compositionally biased region" description="Polar residues" evidence="1">
    <location>
        <begin position="1"/>
        <end position="10"/>
    </location>
</feature>
<dbReference type="Proteomes" id="UP000048600">
    <property type="component" value="Unassembled WGS sequence"/>
</dbReference>
<evidence type="ECO:0000313" key="5">
    <source>
        <dbReference type="Proteomes" id="UP000048600"/>
    </source>
</evidence>
<dbReference type="Proteomes" id="UP000048289">
    <property type="component" value="Unassembled WGS sequence"/>
</dbReference>
<dbReference type="EMBL" id="CFOE01000473">
    <property type="protein sequence ID" value="CFE41874.1"/>
    <property type="molecule type" value="Genomic_DNA"/>
</dbReference>
<feature type="region of interest" description="Disordered" evidence="1">
    <location>
        <begin position="1"/>
        <end position="30"/>
    </location>
</feature>
<reference evidence="4 5" key="1">
    <citation type="submission" date="2015-03" db="EMBL/GenBank/DDBJ databases">
        <authorList>
            <consortium name="Pathogen Informatics"/>
        </authorList>
    </citation>
    <scope>NUCLEOTIDE SEQUENCE [LARGE SCALE GENOMIC DNA]</scope>
    <source>
        <strain evidence="2 4">G09901357</strain>
        <strain evidence="3 5">P00601463</strain>
    </source>
</reference>
<evidence type="ECO:0000313" key="4">
    <source>
        <dbReference type="Proteomes" id="UP000048289"/>
    </source>
</evidence>
<sequence>MTATTAPQIPSSRADSAASASSRTSSPSCSGILSTCWAPTVMAAAQVAVAASVPVNTLTWVRRGSASRPHRSAAAWSSTTAAAADHVFLLTGWRPPR</sequence>
<evidence type="ECO:0000313" key="3">
    <source>
        <dbReference type="EMBL" id="COX32647.1"/>
    </source>
</evidence>
<protein>
    <submittedName>
        <fullName evidence="2">Uncharacterized protein</fullName>
    </submittedName>
</protein>
<proteinExistence type="predicted"/>
<dbReference type="EMBL" id="CHKL01000804">
    <property type="protein sequence ID" value="COX32647.1"/>
    <property type="molecule type" value="Genomic_DNA"/>
</dbReference>